<dbReference type="PANTHER" id="PTHR19932">
    <property type="entry name" value="WD REPEAT AND HMG-BOX DNA BINDING PROTEIN"/>
    <property type="match status" value="1"/>
</dbReference>
<dbReference type="GO" id="GO:0006281">
    <property type="term" value="P:DNA repair"/>
    <property type="evidence" value="ECO:0007669"/>
    <property type="project" value="TreeGrafter"/>
</dbReference>
<evidence type="ECO:0000313" key="2">
    <source>
        <dbReference type="EMBL" id="MDI1489199.1"/>
    </source>
</evidence>
<dbReference type="EMBL" id="JAPUFD010000009">
    <property type="protein sequence ID" value="MDI1489199.1"/>
    <property type="molecule type" value="Genomic_DNA"/>
</dbReference>
<dbReference type="GO" id="GO:0043596">
    <property type="term" value="C:nuclear replication fork"/>
    <property type="evidence" value="ECO:0007669"/>
    <property type="project" value="TreeGrafter"/>
</dbReference>
<sequence length="131" mass="14303">MPVSTVSVTEDGTAAVAEGAKLEESYMRNSLMHSLLADSTPSQPTHTQRTELARRELEVDKVLLQLINVECREGEERGMKALELVNLLSDANGRMVEAAGKVAARYGHTVLGEKIAELAERRLLGEGEEVE</sequence>
<dbReference type="GO" id="GO:0003682">
    <property type="term" value="F:chromatin binding"/>
    <property type="evidence" value="ECO:0007669"/>
    <property type="project" value="TreeGrafter"/>
</dbReference>
<gene>
    <name evidence="2" type="primary">mcl1_2</name>
    <name evidence="2" type="ORF">OHK93_008477</name>
</gene>
<evidence type="ECO:0000259" key="1">
    <source>
        <dbReference type="Pfam" id="PF20946"/>
    </source>
</evidence>
<reference evidence="2" key="1">
    <citation type="journal article" date="2023" name="Genome Biol. Evol.">
        <title>First Whole Genome Sequence and Flow Cytometry Genome Size Data for the Lichen-Forming Fungus Ramalina farinacea (Ascomycota).</title>
        <authorList>
            <person name="Llewellyn T."/>
            <person name="Mian S."/>
            <person name="Hill R."/>
            <person name="Leitch I.J."/>
            <person name="Gaya E."/>
        </authorList>
    </citation>
    <scope>NUCLEOTIDE SEQUENCE</scope>
    <source>
        <strain evidence="2">LIQ254RAFAR</strain>
    </source>
</reference>
<dbReference type="InterPro" id="IPR048591">
    <property type="entry name" value="WDHD1/CFT4_hel"/>
</dbReference>
<comment type="caution">
    <text evidence="2">The sequence shown here is derived from an EMBL/GenBank/DDBJ whole genome shotgun (WGS) entry which is preliminary data.</text>
</comment>
<accession>A0AA43QPK3</accession>
<dbReference type="AlphaFoldDB" id="A0AA43QPK3"/>
<dbReference type="GO" id="GO:0000278">
    <property type="term" value="P:mitotic cell cycle"/>
    <property type="evidence" value="ECO:0007669"/>
    <property type="project" value="TreeGrafter"/>
</dbReference>
<evidence type="ECO:0000313" key="3">
    <source>
        <dbReference type="Proteomes" id="UP001161017"/>
    </source>
</evidence>
<dbReference type="Pfam" id="PF20946">
    <property type="entry name" value="Ctf4_C"/>
    <property type="match status" value="1"/>
</dbReference>
<protein>
    <submittedName>
        <fullName evidence="2">DNA polymerase alpha accessory factor Mcl1</fullName>
    </submittedName>
</protein>
<dbReference type="Proteomes" id="UP001161017">
    <property type="component" value="Unassembled WGS sequence"/>
</dbReference>
<dbReference type="PANTHER" id="PTHR19932:SF10">
    <property type="entry name" value="WD REPEAT AND HMG-BOX DNA-BINDING PROTEIN 1"/>
    <property type="match status" value="1"/>
</dbReference>
<organism evidence="2 3">
    <name type="scientific">Ramalina farinacea</name>
    <dbReference type="NCBI Taxonomy" id="258253"/>
    <lineage>
        <taxon>Eukaryota</taxon>
        <taxon>Fungi</taxon>
        <taxon>Dikarya</taxon>
        <taxon>Ascomycota</taxon>
        <taxon>Pezizomycotina</taxon>
        <taxon>Lecanoromycetes</taxon>
        <taxon>OSLEUM clade</taxon>
        <taxon>Lecanoromycetidae</taxon>
        <taxon>Lecanorales</taxon>
        <taxon>Lecanorineae</taxon>
        <taxon>Ramalinaceae</taxon>
        <taxon>Ramalina</taxon>
    </lineage>
</organism>
<dbReference type="GO" id="GO:0006261">
    <property type="term" value="P:DNA-templated DNA replication"/>
    <property type="evidence" value="ECO:0007669"/>
    <property type="project" value="TreeGrafter"/>
</dbReference>
<proteinExistence type="predicted"/>
<feature type="domain" description="WDHD1/CFT4 helical bundle" evidence="1">
    <location>
        <begin position="21"/>
        <end position="123"/>
    </location>
</feature>
<keyword evidence="3" id="KW-1185">Reference proteome</keyword>
<name>A0AA43QPK3_9LECA</name>